<name>A0A2U8WAK0_9HYPH</name>
<gene>
    <name evidence="3" type="ORF">DK389_25105</name>
</gene>
<dbReference type="KEGG" id="mets:DK389_25105"/>
<accession>A0A2U8WAK0</accession>
<dbReference type="AlphaFoldDB" id="A0A2U8WAK0"/>
<dbReference type="OrthoDB" id="7565172at2"/>
<dbReference type="EMBL" id="CP029550">
    <property type="protein sequence ID" value="AWN43174.1"/>
    <property type="molecule type" value="Genomic_DNA"/>
</dbReference>
<dbReference type="InterPro" id="IPR006949">
    <property type="entry name" value="Barrel_Baseplate_J-like"/>
</dbReference>
<reference evidence="4" key="1">
    <citation type="submission" date="2018-05" db="EMBL/GenBank/DDBJ databases">
        <title>Complete Genome Sequence of Methylobacterium sp. 17SD2-17.</title>
        <authorList>
            <person name="Srinivasan S."/>
        </authorList>
    </citation>
    <scope>NUCLEOTIDE SEQUENCE [LARGE SCALE GENOMIC DNA]</scope>
    <source>
        <strain evidence="4">17SD2-17</strain>
    </source>
</reference>
<feature type="domain" description="Baseplate J-like central" evidence="2">
    <location>
        <begin position="191"/>
        <end position="260"/>
    </location>
</feature>
<dbReference type="PANTHER" id="PTHR37829">
    <property type="entry name" value="PHAGE-LIKE ELEMENT PBSX PROTEIN XKDT"/>
    <property type="match status" value="1"/>
</dbReference>
<evidence type="ECO:0000313" key="3">
    <source>
        <dbReference type="EMBL" id="AWN43174.1"/>
    </source>
</evidence>
<dbReference type="Pfam" id="PF26078">
    <property type="entry name" value="Baseplate_J_M"/>
    <property type="match status" value="1"/>
</dbReference>
<dbReference type="Proteomes" id="UP000245926">
    <property type="component" value="Chromosome"/>
</dbReference>
<dbReference type="Pfam" id="PF04865">
    <property type="entry name" value="Baseplate_J"/>
    <property type="match status" value="1"/>
</dbReference>
<dbReference type="RefSeq" id="WP_109893725.1">
    <property type="nucleotide sequence ID" value="NZ_CP029550.1"/>
</dbReference>
<feature type="domain" description="Baseplate protein J-like barrel" evidence="1">
    <location>
        <begin position="91"/>
        <end position="169"/>
    </location>
</feature>
<dbReference type="InterPro" id="IPR058531">
    <property type="entry name" value="Baseplate_J_M"/>
</dbReference>
<organism evidence="3 4">
    <name type="scientific">Methylobacterium durans</name>
    <dbReference type="NCBI Taxonomy" id="2202825"/>
    <lineage>
        <taxon>Bacteria</taxon>
        <taxon>Pseudomonadati</taxon>
        <taxon>Pseudomonadota</taxon>
        <taxon>Alphaproteobacteria</taxon>
        <taxon>Hyphomicrobiales</taxon>
        <taxon>Methylobacteriaceae</taxon>
        <taxon>Methylobacterium</taxon>
    </lineage>
</organism>
<proteinExistence type="predicted"/>
<evidence type="ECO:0000313" key="4">
    <source>
        <dbReference type="Proteomes" id="UP000245926"/>
    </source>
</evidence>
<dbReference type="InterPro" id="IPR052399">
    <property type="entry name" value="Phage_Baseplate_Assmbl_Protein"/>
</dbReference>
<evidence type="ECO:0000259" key="1">
    <source>
        <dbReference type="Pfam" id="PF04865"/>
    </source>
</evidence>
<protein>
    <submittedName>
        <fullName evidence="3">Baseplate J protein</fullName>
    </submittedName>
</protein>
<keyword evidence="4" id="KW-1185">Reference proteome</keyword>
<evidence type="ECO:0000259" key="2">
    <source>
        <dbReference type="Pfam" id="PF26078"/>
    </source>
</evidence>
<dbReference type="PANTHER" id="PTHR37829:SF3">
    <property type="entry name" value="PROTEIN JAYE-RELATED"/>
    <property type="match status" value="1"/>
</dbReference>
<sequence>MPFAIPTLPETRALSRDFLAAYLAGGADLPPNSRARVLSDGNAGLAFGAYQFIARLATEFLPDTASAEFLDRWANIFLNGRQAATFSEGSITVTGVEGTFVPVGTLLAGGGASFEVLVQTTVGDTVTPVPIRATTAGTAGNLVAGAALAFTTAIAGVDAAALVVSLSGGVDTESDASLRDRVLERIRKPPMGGDADDYVAWARAVPGVTRAWTSPGELGPGSVTLRFMMDDLRADAGGFPTADDVATVQTYMDERRPVAVQDFIVAAPVPEPIDFTITGLSSNTPGTRTNIAASVATMLREKAAPARAVNGTRVPAQTIYAAWVAEAAMAAVGVDHFDLAMSDHVMPYNGALAVLGEITYA</sequence>